<dbReference type="Proteomes" id="UP000006546">
    <property type="component" value="Chromosome"/>
</dbReference>
<keyword evidence="3" id="KW-0012">Acyltransferase</keyword>
<name>F4LP50_TREBD</name>
<evidence type="ECO:0000313" key="3">
    <source>
        <dbReference type="EMBL" id="AEE15926.1"/>
    </source>
</evidence>
<keyword evidence="4" id="KW-1185">Reference proteome</keyword>
<dbReference type="AlphaFoldDB" id="F4LP50"/>
<organism evidence="3 4">
    <name type="scientific">Treponema brennaborense (strain DSM 12168 / CIP 105900 / DD5/3)</name>
    <dbReference type="NCBI Taxonomy" id="906968"/>
    <lineage>
        <taxon>Bacteria</taxon>
        <taxon>Pseudomonadati</taxon>
        <taxon>Spirochaetota</taxon>
        <taxon>Spirochaetia</taxon>
        <taxon>Spirochaetales</taxon>
        <taxon>Treponemataceae</taxon>
        <taxon>Treponema</taxon>
    </lineage>
</organism>
<accession>F4LP50</accession>
<dbReference type="OrthoDB" id="1841587at2"/>
<gene>
    <name evidence="3" type="ordered locus">Trebr_0482</name>
</gene>
<feature type="transmembrane region" description="Helical" evidence="1">
    <location>
        <begin position="41"/>
        <end position="59"/>
    </location>
</feature>
<dbReference type="SUPFAM" id="SSF69593">
    <property type="entry name" value="Glycerol-3-phosphate (1)-acyltransferase"/>
    <property type="match status" value="1"/>
</dbReference>
<keyword evidence="1" id="KW-1133">Transmembrane helix</keyword>
<dbReference type="EMBL" id="CP002696">
    <property type="protein sequence ID" value="AEE15926.1"/>
    <property type="molecule type" value="Genomic_DNA"/>
</dbReference>
<dbReference type="Pfam" id="PF01553">
    <property type="entry name" value="Acyltransferase"/>
    <property type="match status" value="1"/>
</dbReference>
<proteinExistence type="predicted"/>
<keyword evidence="3" id="KW-0808">Transferase</keyword>
<dbReference type="KEGG" id="tbe:Trebr_0482"/>
<evidence type="ECO:0000313" key="4">
    <source>
        <dbReference type="Proteomes" id="UP000006546"/>
    </source>
</evidence>
<evidence type="ECO:0000259" key="2">
    <source>
        <dbReference type="Pfam" id="PF01553"/>
    </source>
</evidence>
<sequence length="259" mass="30376">MERETFYYTDELNDEFSGIKRNTVTVDHSYTYLHTDFRWKILSFIVYRIVMTPIAYLYLKCKFHLRIENRQVLKQGKKESYFLIGNHTQVPGDGYIPTVLTFPKKDAVIVNADNVSLPGTQTFMAMIGAVPLPNRLSGMRNFMTYMKYLAEDNQGIAIYPEAHIWPYYTGIRPFKSDAFRYPILFGKKVFCFTTTYRKRKFGRKPAITVYVDGPFEADSSVGKKEAEQKLRDQVYNIMVERSKNSTYEYIIYRKAPLPR</sequence>
<protein>
    <submittedName>
        <fullName evidence="3">Phospholipid/glycerol acyltransferase</fullName>
    </submittedName>
</protein>
<dbReference type="eggNOG" id="COG0204">
    <property type="taxonomic scope" value="Bacteria"/>
</dbReference>
<dbReference type="HOGENOM" id="CLU_095653_0_0_12"/>
<dbReference type="STRING" id="906968.Trebr_0482"/>
<dbReference type="GO" id="GO:0016746">
    <property type="term" value="F:acyltransferase activity"/>
    <property type="evidence" value="ECO:0007669"/>
    <property type="project" value="UniProtKB-KW"/>
</dbReference>
<reference evidence="4" key="1">
    <citation type="submission" date="2011-04" db="EMBL/GenBank/DDBJ databases">
        <title>The complete genome of Treponema brennaborense DSM 12168.</title>
        <authorList>
            <person name="Lucas S."/>
            <person name="Han J."/>
            <person name="Lapidus A."/>
            <person name="Bruce D."/>
            <person name="Goodwin L."/>
            <person name="Pitluck S."/>
            <person name="Peters L."/>
            <person name="Kyrpides N."/>
            <person name="Mavromatis K."/>
            <person name="Ivanova N."/>
            <person name="Mikhailova N."/>
            <person name="Pagani I."/>
            <person name="Teshima H."/>
            <person name="Detter J.C."/>
            <person name="Tapia R."/>
            <person name="Han C."/>
            <person name="Land M."/>
            <person name="Hauser L."/>
            <person name="Markowitz V."/>
            <person name="Cheng J.-F."/>
            <person name="Hugenholtz P."/>
            <person name="Woyke T."/>
            <person name="Wu D."/>
            <person name="Gronow S."/>
            <person name="Wellnitz S."/>
            <person name="Brambilla E."/>
            <person name="Klenk H.-P."/>
            <person name="Eisen J.A."/>
        </authorList>
    </citation>
    <scope>NUCLEOTIDE SEQUENCE [LARGE SCALE GENOMIC DNA]</scope>
    <source>
        <strain evidence="4">DSM 12168 / CIP 105900 / DD5/3</strain>
    </source>
</reference>
<keyword evidence="1" id="KW-0812">Transmembrane</keyword>
<dbReference type="InterPro" id="IPR002123">
    <property type="entry name" value="Plipid/glycerol_acylTrfase"/>
</dbReference>
<dbReference type="RefSeq" id="WP_013757645.1">
    <property type="nucleotide sequence ID" value="NC_015500.1"/>
</dbReference>
<evidence type="ECO:0000256" key="1">
    <source>
        <dbReference type="SAM" id="Phobius"/>
    </source>
</evidence>
<keyword evidence="1" id="KW-0472">Membrane</keyword>
<feature type="domain" description="Phospholipid/glycerol acyltransferase" evidence="2">
    <location>
        <begin position="66"/>
        <end position="181"/>
    </location>
</feature>